<feature type="compositionally biased region" description="Low complexity" evidence="10">
    <location>
        <begin position="414"/>
        <end position="431"/>
    </location>
</feature>
<dbReference type="PANTHER" id="PTHR12129">
    <property type="entry name" value="HEPARAN SULFATE 2-O-SULFOTRANSFERASE"/>
    <property type="match status" value="1"/>
</dbReference>
<evidence type="ECO:0008006" key="12">
    <source>
        <dbReference type="Google" id="ProtNLM"/>
    </source>
</evidence>
<proteinExistence type="inferred from homology"/>
<comment type="subcellular location">
    <subcellularLocation>
        <location evidence="1">Golgi apparatus membrane</location>
        <topology evidence="1">Single-pass type II membrane protein</topology>
    </subcellularLocation>
</comment>
<dbReference type="GO" id="GO:0008146">
    <property type="term" value="F:sulfotransferase activity"/>
    <property type="evidence" value="ECO:0007669"/>
    <property type="project" value="InterPro"/>
</dbReference>
<feature type="region of interest" description="Disordered" evidence="10">
    <location>
        <begin position="390"/>
        <end position="431"/>
    </location>
</feature>
<keyword evidence="8" id="KW-0472">Membrane</keyword>
<evidence type="ECO:0000256" key="7">
    <source>
        <dbReference type="ARBA" id="ARBA00023034"/>
    </source>
</evidence>
<name>A0A7S2WK76_9STRA</name>
<keyword evidence="7" id="KW-0333">Golgi apparatus</keyword>
<dbReference type="InterPro" id="IPR005331">
    <property type="entry name" value="Sulfotransferase"/>
</dbReference>
<feature type="non-terminal residue" evidence="11">
    <location>
        <position position="1"/>
    </location>
</feature>
<dbReference type="InterPro" id="IPR007734">
    <property type="entry name" value="Heparan_SO4_2-O-STrfase"/>
</dbReference>
<dbReference type="GO" id="GO:0000139">
    <property type="term" value="C:Golgi membrane"/>
    <property type="evidence" value="ECO:0007669"/>
    <property type="project" value="UniProtKB-SubCell"/>
</dbReference>
<organism evidence="11">
    <name type="scientific">Rhizochromulina marina</name>
    <dbReference type="NCBI Taxonomy" id="1034831"/>
    <lineage>
        <taxon>Eukaryota</taxon>
        <taxon>Sar</taxon>
        <taxon>Stramenopiles</taxon>
        <taxon>Ochrophyta</taxon>
        <taxon>Dictyochophyceae</taxon>
        <taxon>Rhizochromulinales</taxon>
        <taxon>Rhizochromulina</taxon>
    </lineage>
</organism>
<comment type="similarity">
    <text evidence="2">Belongs to the sulfotransferase 3 family.</text>
</comment>
<dbReference type="EMBL" id="HBHJ01018587">
    <property type="protein sequence ID" value="CAD9692890.1"/>
    <property type="molecule type" value="Transcribed_RNA"/>
</dbReference>
<dbReference type="Pfam" id="PF03567">
    <property type="entry name" value="Sulfotransfer_2"/>
    <property type="match status" value="1"/>
</dbReference>
<evidence type="ECO:0000256" key="5">
    <source>
        <dbReference type="ARBA" id="ARBA00022968"/>
    </source>
</evidence>
<dbReference type="AlphaFoldDB" id="A0A7S2WK76"/>
<keyword evidence="4" id="KW-0812">Transmembrane</keyword>
<evidence type="ECO:0000256" key="2">
    <source>
        <dbReference type="ARBA" id="ARBA00010569"/>
    </source>
</evidence>
<sequence>VDLMRRGRHPRRPLPRRWALRSCAAVVACLAILGFTISQNPDWGKFIEKTTEEKYELVRSIIHQWTATSVPQYSWRTKKKLGAWVPPRHGHCIVANDTFLVLGMRVPKSASSTLQDLVDLLASRNGYTTSNVVQRHNRRNIDKHEEELRLCTYLTHLRRRTVHTAHIAFLDFASHGLPRPVYFATMRDPFSRLVSHYNYYYFGPRPLVKRVVNAGTQAMSLRECIQQHMHNKRGQPGFDCLQTAGLQVRFFCGVQDHCREDTPKTLQRAKANIENNFAVVVIVEDMLLSFQVLEATLPRLFHGLVRQYRTASDGSAMHSRANKHSDHAGSLTTTETDFVMTQLKSEYDLYRFAQSRLQRQASDCGVEISLNLPQSNRVLRQQGRERYVLDHEQLERHPRRRLFQPNEPGGGVESASWSSRLSSASAHRPAR</sequence>
<keyword evidence="3" id="KW-0808">Transferase</keyword>
<dbReference type="Gene3D" id="3.40.50.300">
    <property type="entry name" value="P-loop containing nucleotide triphosphate hydrolases"/>
    <property type="match status" value="1"/>
</dbReference>
<protein>
    <recommendedName>
        <fullName evidence="12">Sulfotransferase</fullName>
    </recommendedName>
</protein>
<keyword evidence="6" id="KW-1133">Transmembrane helix</keyword>
<keyword evidence="5" id="KW-0735">Signal-anchor</keyword>
<dbReference type="SUPFAM" id="SSF52540">
    <property type="entry name" value="P-loop containing nucleoside triphosphate hydrolases"/>
    <property type="match status" value="1"/>
</dbReference>
<accession>A0A7S2WK76</accession>
<evidence type="ECO:0000256" key="3">
    <source>
        <dbReference type="ARBA" id="ARBA00022679"/>
    </source>
</evidence>
<evidence type="ECO:0000313" key="11">
    <source>
        <dbReference type="EMBL" id="CAD9692890.1"/>
    </source>
</evidence>
<evidence type="ECO:0000256" key="4">
    <source>
        <dbReference type="ARBA" id="ARBA00022692"/>
    </source>
</evidence>
<evidence type="ECO:0000256" key="10">
    <source>
        <dbReference type="SAM" id="MobiDB-lite"/>
    </source>
</evidence>
<evidence type="ECO:0000256" key="1">
    <source>
        <dbReference type="ARBA" id="ARBA00004323"/>
    </source>
</evidence>
<reference evidence="11" key="1">
    <citation type="submission" date="2021-01" db="EMBL/GenBank/DDBJ databases">
        <authorList>
            <person name="Corre E."/>
            <person name="Pelletier E."/>
            <person name="Niang G."/>
            <person name="Scheremetjew M."/>
            <person name="Finn R."/>
            <person name="Kale V."/>
            <person name="Holt S."/>
            <person name="Cochrane G."/>
            <person name="Meng A."/>
            <person name="Brown T."/>
            <person name="Cohen L."/>
        </authorList>
    </citation>
    <scope>NUCLEOTIDE SEQUENCE</scope>
    <source>
        <strain evidence="11">CCMP1243</strain>
    </source>
</reference>
<gene>
    <name evidence="11" type="ORF">RMAR1173_LOCUS12282</name>
</gene>
<evidence type="ECO:0000256" key="9">
    <source>
        <dbReference type="ARBA" id="ARBA00023180"/>
    </source>
</evidence>
<dbReference type="InterPro" id="IPR027417">
    <property type="entry name" value="P-loop_NTPase"/>
</dbReference>
<keyword evidence="9" id="KW-0325">Glycoprotein</keyword>
<evidence type="ECO:0000256" key="6">
    <source>
        <dbReference type="ARBA" id="ARBA00022989"/>
    </source>
</evidence>
<evidence type="ECO:0000256" key="8">
    <source>
        <dbReference type="ARBA" id="ARBA00023136"/>
    </source>
</evidence>
<dbReference type="PANTHER" id="PTHR12129:SF15">
    <property type="entry name" value="URONYL 2-SULFOTRANSFERASE"/>
    <property type="match status" value="1"/>
</dbReference>